<feature type="compositionally biased region" description="Basic and acidic residues" evidence="1">
    <location>
        <begin position="106"/>
        <end position="116"/>
    </location>
</feature>
<organism evidence="2 3">
    <name type="scientific">Rhizophagus irregularis</name>
    <dbReference type="NCBI Taxonomy" id="588596"/>
    <lineage>
        <taxon>Eukaryota</taxon>
        <taxon>Fungi</taxon>
        <taxon>Fungi incertae sedis</taxon>
        <taxon>Mucoromycota</taxon>
        <taxon>Glomeromycotina</taxon>
        <taxon>Glomeromycetes</taxon>
        <taxon>Glomerales</taxon>
        <taxon>Glomeraceae</taxon>
        <taxon>Rhizophagus</taxon>
    </lineage>
</organism>
<dbReference type="AlphaFoldDB" id="A0A2N0QRR9"/>
<feature type="compositionally biased region" description="Acidic residues" evidence="1">
    <location>
        <begin position="93"/>
        <end position="105"/>
    </location>
</feature>
<feature type="non-terminal residue" evidence="2">
    <location>
        <position position="125"/>
    </location>
</feature>
<reference evidence="2 3" key="2">
    <citation type="submission" date="2017-10" db="EMBL/GenBank/DDBJ databases">
        <title>Genome analyses suggest a sexual origin of heterokaryosis in a supposedly ancient asexual fungus.</title>
        <authorList>
            <person name="Corradi N."/>
            <person name="Sedzielewska K."/>
            <person name="Noel J."/>
            <person name="Charron P."/>
            <person name="Farinelli L."/>
            <person name="Marton T."/>
            <person name="Kruger M."/>
            <person name="Pelin A."/>
            <person name="Brachmann A."/>
            <person name="Corradi N."/>
        </authorList>
    </citation>
    <scope>NUCLEOTIDE SEQUENCE [LARGE SCALE GENOMIC DNA]</scope>
    <source>
        <strain evidence="2 3">A1</strain>
    </source>
</reference>
<dbReference type="EMBL" id="LLXH01003884">
    <property type="protein sequence ID" value="PKC53734.1"/>
    <property type="molecule type" value="Genomic_DNA"/>
</dbReference>
<dbReference type="VEuPathDB" id="FungiDB:RhiirA1_543101"/>
<accession>A0A2N0QRR9</accession>
<comment type="caution">
    <text evidence="2">The sequence shown here is derived from an EMBL/GenBank/DDBJ whole genome shotgun (WGS) entry which is preliminary data.</text>
</comment>
<reference evidence="2 3" key="1">
    <citation type="submission" date="2017-10" db="EMBL/GenBank/DDBJ databases">
        <title>Extensive intraspecific genome diversity in a model arbuscular mycorrhizal fungus.</title>
        <authorList>
            <person name="Chen E.C.H."/>
            <person name="Morin E."/>
            <person name="Baudet D."/>
            <person name="Noel J."/>
            <person name="Ndikumana S."/>
            <person name="Charron P."/>
            <person name="St-Onge C."/>
            <person name="Giorgi J."/>
            <person name="Grigoriev I.V."/>
            <person name="Roux C."/>
            <person name="Martin F.M."/>
            <person name="Corradi N."/>
        </authorList>
    </citation>
    <scope>NUCLEOTIDE SEQUENCE [LARGE SCALE GENOMIC DNA]</scope>
    <source>
        <strain evidence="2 3">A1</strain>
    </source>
</reference>
<sequence length="125" mass="14362">MFCQRRIASYLFAICFNSTTCEHGFLILEWLFHKCRLNLNNTHLISDDDINIRIAEAFAEDDDKKYNEEQASTQRLTTSGKIIPKTIAIDILDDSDENNAEDDKVDDSSNNKRAGEGDYDYDIDD</sequence>
<feature type="region of interest" description="Disordered" evidence="1">
    <location>
        <begin position="93"/>
        <end position="125"/>
    </location>
</feature>
<protein>
    <submittedName>
        <fullName evidence="2">Uncharacterized protein</fullName>
    </submittedName>
</protein>
<evidence type="ECO:0000313" key="3">
    <source>
        <dbReference type="Proteomes" id="UP000232688"/>
    </source>
</evidence>
<gene>
    <name evidence="2" type="ORF">RhiirA1_543101</name>
</gene>
<evidence type="ECO:0000313" key="2">
    <source>
        <dbReference type="EMBL" id="PKC53734.1"/>
    </source>
</evidence>
<evidence type="ECO:0000256" key="1">
    <source>
        <dbReference type="SAM" id="MobiDB-lite"/>
    </source>
</evidence>
<dbReference type="Proteomes" id="UP000232688">
    <property type="component" value="Unassembled WGS sequence"/>
</dbReference>
<proteinExistence type="predicted"/>
<name>A0A2N0QRR9_9GLOM</name>